<dbReference type="EMBL" id="KQ768431">
    <property type="protein sequence ID" value="OAD53163.1"/>
    <property type="molecule type" value="Genomic_DNA"/>
</dbReference>
<protein>
    <submittedName>
        <fullName evidence="1">Uncharacterized protein</fullName>
    </submittedName>
</protein>
<reference evidence="1 2" key="1">
    <citation type="submission" date="2015-07" db="EMBL/GenBank/DDBJ databases">
        <title>The genome of Eufriesea mexicana.</title>
        <authorList>
            <person name="Pan H."/>
            <person name="Kapheim K."/>
        </authorList>
    </citation>
    <scope>NUCLEOTIDE SEQUENCE [LARGE SCALE GENOMIC DNA]</scope>
    <source>
        <strain evidence="1">0111107269</strain>
        <tissue evidence="1">Whole body</tissue>
    </source>
</reference>
<dbReference type="Proteomes" id="UP000250275">
    <property type="component" value="Unassembled WGS sequence"/>
</dbReference>
<name>A0A310SCX1_9HYME</name>
<evidence type="ECO:0000313" key="1">
    <source>
        <dbReference type="EMBL" id="OAD53163.1"/>
    </source>
</evidence>
<organism evidence="1 2">
    <name type="scientific">Eufriesea mexicana</name>
    <dbReference type="NCBI Taxonomy" id="516756"/>
    <lineage>
        <taxon>Eukaryota</taxon>
        <taxon>Metazoa</taxon>
        <taxon>Ecdysozoa</taxon>
        <taxon>Arthropoda</taxon>
        <taxon>Hexapoda</taxon>
        <taxon>Insecta</taxon>
        <taxon>Pterygota</taxon>
        <taxon>Neoptera</taxon>
        <taxon>Endopterygota</taxon>
        <taxon>Hymenoptera</taxon>
        <taxon>Apocrita</taxon>
        <taxon>Aculeata</taxon>
        <taxon>Apoidea</taxon>
        <taxon>Anthophila</taxon>
        <taxon>Apidae</taxon>
        <taxon>Eufriesea</taxon>
    </lineage>
</organism>
<accession>A0A310SCX1</accession>
<sequence>MSASNIIPSLYRATTRVMIVLFKIPAKNAIDSNTIVPARSGIAQMGQLSNGQESRYPCK</sequence>
<proteinExistence type="predicted"/>
<gene>
    <name evidence="1" type="ORF">WN48_10727</name>
</gene>
<dbReference type="AlphaFoldDB" id="A0A310SCX1"/>
<evidence type="ECO:0000313" key="2">
    <source>
        <dbReference type="Proteomes" id="UP000250275"/>
    </source>
</evidence>
<keyword evidence="2" id="KW-1185">Reference proteome</keyword>